<gene>
    <name evidence="1" type="ORF">EXIGLDRAFT_780144</name>
</gene>
<proteinExistence type="predicted"/>
<reference evidence="1 2" key="1">
    <citation type="journal article" date="2016" name="Mol. Biol. Evol.">
        <title>Comparative Genomics of Early-Diverging Mushroom-Forming Fungi Provides Insights into the Origins of Lignocellulose Decay Capabilities.</title>
        <authorList>
            <person name="Nagy L.G."/>
            <person name="Riley R."/>
            <person name="Tritt A."/>
            <person name="Adam C."/>
            <person name="Daum C."/>
            <person name="Floudas D."/>
            <person name="Sun H."/>
            <person name="Yadav J.S."/>
            <person name="Pangilinan J."/>
            <person name="Larsson K.H."/>
            <person name="Matsuura K."/>
            <person name="Barry K."/>
            <person name="Labutti K."/>
            <person name="Kuo R."/>
            <person name="Ohm R.A."/>
            <person name="Bhattacharya S.S."/>
            <person name="Shirouzu T."/>
            <person name="Yoshinaga Y."/>
            <person name="Martin F.M."/>
            <person name="Grigoriev I.V."/>
            <person name="Hibbett D.S."/>
        </authorList>
    </citation>
    <scope>NUCLEOTIDE SEQUENCE [LARGE SCALE GENOMIC DNA]</scope>
    <source>
        <strain evidence="1 2">HHB12029</strain>
    </source>
</reference>
<name>A0A165BQT0_EXIGL</name>
<dbReference type="EMBL" id="KV426419">
    <property type="protein sequence ID" value="KZV81082.1"/>
    <property type="molecule type" value="Genomic_DNA"/>
</dbReference>
<sequence>MVLDRHGLPECLLILAPHSHTLRFLAISEGQWPETPSDRATAVLALEELRFKLQLAVCAAYTDSLYHWSGIFLSLRASCKWRMPRLPELHMSCPLSGASSRRTGCPCSRYCVSLKDVRYFANSCLGIEPGTLALVVLSGVVEVVDRLDFPEARNALKELAETIELQEHPEPAASWTTPKELVVL</sequence>
<protein>
    <submittedName>
        <fullName evidence="1">Uncharacterized protein</fullName>
    </submittedName>
</protein>
<dbReference type="InParanoid" id="A0A165BQT0"/>
<organism evidence="1 2">
    <name type="scientific">Exidia glandulosa HHB12029</name>
    <dbReference type="NCBI Taxonomy" id="1314781"/>
    <lineage>
        <taxon>Eukaryota</taxon>
        <taxon>Fungi</taxon>
        <taxon>Dikarya</taxon>
        <taxon>Basidiomycota</taxon>
        <taxon>Agaricomycotina</taxon>
        <taxon>Agaricomycetes</taxon>
        <taxon>Auriculariales</taxon>
        <taxon>Exidiaceae</taxon>
        <taxon>Exidia</taxon>
    </lineage>
</organism>
<accession>A0A165BQT0</accession>
<dbReference type="AlphaFoldDB" id="A0A165BQT0"/>
<evidence type="ECO:0000313" key="2">
    <source>
        <dbReference type="Proteomes" id="UP000077266"/>
    </source>
</evidence>
<keyword evidence="2" id="KW-1185">Reference proteome</keyword>
<evidence type="ECO:0000313" key="1">
    <source>
        <dbReference type="EMBL" id="KZV81082.1"/>
    </source>
</evidence>
<dbReference type="Proteomes" id="UP000077266">
    <property type="component" value="Unassembled WGS sequence"/>
</dbReference>